<evidence type="ECO:0000313" key="2">
    <source>
        <dbReference type="EMBL" id="RDY11190.1"/>
    </source>
</evidence>
<name>A0A371I819_MUCPR</name>
<accession>A0A371I819</accession>
<dbReference type="Pfam" id="PF25597">
    <property type="entry name" value="SH3_retrovirus"/>
    <property type="match status" value="1"/>
</dbReference>
<dbReference type="AlphaFoldDB" id="A0A371I819"/>
<dbReference type="InterPro" id="IPR057670">
    <property type="entry name" value="SH3_retrovirus"/>
</dbReference>
<sequence length="150" mass="17548">MWVNVNYTVKHASWPKALDFSIPLQALCIFLRYVTHNKGYRYYDPIGKCHYTTMDATFLEFESYYSLATILYLQRLTWNKDLKWWDCIIRSEVSPKSKDSPIGIIEHGKATRETTYTRIALQVEIDLIALQAETNPIQFDEAEHGCYPSL</sequence>
<evidence type="ECO:0000259" key="1">
    <source>
        <dbReference type="Pfam" id="PF25597"/>
    </source>
</evidence>
<protein>
    <recommendedName>
        <fullName evidence="1">Retroviral polymerase SH3-like domain-containing protein</fullName>
    </recommendedName>
</protein>
<proteinExistence type="predicted"/>
<evidence type="ECO:0000313" key="3">
    <source>
        <dbReference type="Proteomes" id="UP000257109"/>
    </source>
</evidence>
<keyword evidence="3" id="KW-1185">Reference proteome</keyword>
<organism evidence="2 3">
    <name type="scientific">Mucuna pruriens</name>
    <name type="common">Velvet bean</name>
    <name type="synonym">Dolichos pruriens</name>
    <dbReference type="NCBI Taxonomy" id="157652"/>
    <lineage>
        <taxon>Eukaryota</taxon>
        <taxon>Viridiplantae</taxon>
        <taxon>Streptophyta</taxon>
        <taxon>Embryophyta</taxon>
        <taxon>Tracheophyta</taxon>
        <taxon>Spermatophyta</taxon>
        <taxon>Magnoliopsida</taxon>
        <taxon>eudicotyledons</taxon>
        <taxon>Gunneridae</taxon>
        <taxon>Pentapetalae</taxon>
        <taxon>rosids</taxon>
        <taxon>fabids</taxon>
        <taxon>Fabales</taxon>
        <taxon>Fabaceae</taxon>
        <taxon>Papilionoideae</taxon>
        <taxon>50 kb inversion clade</taxon>
        <taxon>NPAAA clade</taxon>
        <taxon>indigoferoid/millettioid clade</taxon>
        <taxon>Phaseoleae</taxon>
        <taxon>Mucuna</taxon>
    </lineage>
</organism>
<gene>
    <name evidence="2" type="ORF">CR513_04178</name>
</gene>
<dbReference type="Proteomes" id="UP000257109">
    <property type="component" value="Unassembled WGS sequence"/>
</dbReference>
<feature type="non-terminal residue" evidence="2">
    <location>
        <position position="1"/>
    </location>
</feature>
<dbReference type="EMBL" id="QJKJ01000692">
    <property type="protein sequence ID" value="RDY11190.1"/>
    <property type="molecule type" value="Genomic_DNA"/>
</dbReference>
<comment type="caution">
    <text evidence="2">The sequence shown here is derived from an EMBL/GenBank/DDBJ whole genome shotgun (WGS) entry which is preliminary data.</text>
</comment>
<feature type="domain" description="Retroviral polymerase SH3-like" evidence="1">
    <location>
        <begin position="28"/>
        <end position="64"/>
    </location>
</feature>
<reference evidence="2" key="1">
    <citation type="submission" date="2018-05" db="EMBL/GenBank/DDBJ databases">
        <title>Draft genome of Mucuna pruriens seed.</title>
        <authorList>
            <person name="Nnadi N.E."/>
            <person name="Vos R."/>
            <person name="Hasami M.H."/>
            <person name="Devisetty U.K."/>
            <person name="Aguiy J.C."/>
        </authorList>
    </citation>
    <scope>NUCLEOTIDE SEQUENCE [LARGE SCALE GENOMIC DNA]</scope>
    <source>
        <strain evidence="2">JCA_2017</strain>
    </source>
</reference>